<name>A0A6C0LM96_9ZZZZ</name>
<sequence>MKRTRSCFNLQSNKTSDMAKQVTFHVFREIIYLDSQPIYKNILWWSPIELRSILYAFKLEAARVSNEHPDLDMRTAINITVFV</sequence>
<accession>A0A6C0LM96</accession>
<dbReference type="AlphaFoldDB" id="A0A6C0LM96"/>
<protein>
    <submittedName>
        <fullName evidence="1">Uncharacterized protein</fullName>
    </submittedName>
</protein>
<proteinExistence type="predicted"/>
<reference evidence="1" key="1">
    <citation type="journal article" date="2020" name="Nature">
        <title>Giant virus diversity and host interactions through global metagenomics.</title>
        <authorList>
            <person name="Schulz F."/>
            <person name="Roux S."/>
            <person name="Paez-Espino D."/>
            <person name="Jungbluth S."/>
            <person name="Walsh D.A."/>
            <person name="Denef V.J."/>
            <person name="McMahon K.D."/>
            <person name="Konstantinidis K.T."/>
            <person name="Eloe-Fadrosh E.A."/>
            <person name="Kyrpides N.C."/>
            <person name="Woyke T."/>
        </authorList>
    </citation>
    <scope>NUCLEOTIDE SEQUENCE</scope>
    <source>
        <strain evidence="1">GVMAG-M-3300027892-73</strain>
    </source>
</reference>
<organism evidence="1">
    <name type="scientific">viral metagenome</name>
    <dbReference type="NCBI Taxonomy" id="1070528"/>
    <lineage>
        <taxon>unclassified sequences</taxon>
        <taxon>metagenomes</taxon>
        <taxon>organismal metagenomes</taxon>
    </lineage>
</organism>
<evidence type="ECO:0000313" key="1">
    <source>
        <dbReference type="EMBL" id="QHU30821.1"/>
    </source>
</evidence>
<dbReference type="EMBL" id="MN740520">
    <property type="protein sequence ID" value="QHU30821.1"/>
    <property type="molecule type" value="Genomic_DNA"/>
</dbReference>